<organism evidence="6 7">
    <name type="scientific">Clostridium homopropionicum DSM 5847</name>
    <dbReference type="NCBI Taxonomy" id="1121318"/>
    <lineage>
        <taxon>Bacteria</taxon>
        <taxon>Bacillati</taxon>
        <taxon>Bacillota</taxon>
        <taxon>Clostridia</taxon>
        <taxon>Eubacteriales</taxon>
        <taxon>Clostridiaceae</taxon>
        <taxon>Clostridium</taxon>
    </lineage>
</organism>
<dbReference type="PANTHER" id="PTHR44591:SF3">
    <property type="entry name" value="RESPONSE REGULATORY DOMAIN-CONTAINING PROTEIN"/>
    <property type="match status" value="1"/>
</dbReference>
<feature type="domain" description="Response regulatory" evidence="5">
    <location>
        <begin position="3"/>
        <end position="119"/>
    </location>
</feature>
<evidence type="ECO:0000256" key="3">
    <source>
        <dbReference type="ARBA" id="ARBA00024867"/>
    </source>
</evidence>
<evidence type="ECO:0000313" key="6">
    <source>
        <dbReference type="EMBL" id="KOA20850.1"/>
    </source>
</evidence>
<feature type="modified residue" description="4-aspartylphosphate" evidence="4">
    <location>
        <position position="52"/>
    </location>
</feature>
<keyword evidence="2 4" id="KW-0597">Phosphoprotein</keyword>
<name>A0A0L6ZD06_9CLOT</name>
<dbReference type="EMBL" id="LHUR01000012">
    <property type="protein sequence ID" value="KOA20850.1"/>
    <property type="molecule type" value="Genomic_DNA"/>
</dbReference>
<dbReference type="InterPro" id="IPR011006">
    <property type="entry name" value="CheY-like_superfamily"/>
</dbReference>
<dbReference type="PANTHER" id="PTHR44591">
    <property type="entry name" value="STRESS RESPONSE REGULATOR PROTEIN 1"/>
    <property type="match status" value="1"/>
</dbReference>
<comment type="function">
    <text evidence="3">May play the central regulatory role in sporulation. It may be an element of the effector pathway responsible for the activation of sporulation genes in response to nutritional stress. Spo0A may act in concert with spo0H (a sigma factor) to control the expression of some genes that are critical to the sporulation process.</text>
</comment>
<keyword evidence="7" id="KW-1185">Reference proteome</keyword>
<dbReference type="Gene3D" id="3.40.50.2300">
    <property type="match status" value="1"/>
</dbReference>
<dbReference type="PATRIC" id="fig|1121318.3.peg.1000"/>
<dbReference type="RefSeq" id="WP_052220567.1">
    <property type="nucleotide sequence ID" value="NZ_LHUR01000012.1"/>
</dbReference>
<dbReference type="Pfam" id="PF00072">
    <property type="entry name" value="Response_reg"/>
    <property type="match status" value="1"/>
</dbReference>
<comment type="caution">
    <text evidence="6">The sequence shown here is derived from an EMBL/GenBank/DDBJ whole genome shotgun (WGS) entry which is preliminary data.</text>
</comment>
<dbReference type="AlphaFoldDB" id="A0A0L6ZD06"/>
<evidence type="ECO:0000256" key="1">
    <source>
        <dbReference type="ARBA" id="ARBA00018672"/>
    </source>
</evidence>
<protein>
    <recommendedName>
        <fullName evidence="1">Stage 0 sporulation protein A homolog</fullName>
    </recommendedName>
</protein>
<gene>
    <name evidence="6" type="primary">arlR_1</name>
    <name evidence="6" type="ORF">CLHOM_09930</name>
</gene>
<evidence type="ECO:0000259" key="5">
    <source>
        <dbReference type="PROSITE" id="PS50110"/>
    </source>
</evidence>
<dbReference type="GO" id="GO:0000160">
    <property type="term" value="P:phosphorelay signal transduction system"/>
    <property type="evidence" value="ECO:0007669"/>
    <property type="project" value="InterPro"/>
</dbReference>
<dbReference type="InterPro" id="IPR001789">
    <property type="entry name" value="Sig_transdc_resp-reg_receiver"/>
</dbReference>
<dbReference type="Proteomes" id="UP000037043">
    <property type="component" value="Unassembled WGS sequence"/>
</dbReference>
<reference evidence="7" key="1">
    <citation type="submission" date="2015-08" db="EMBL/GenBank/DDBJ databases">
        <title>Genome sequence of the strict anaerobe Clostridium homopropionicum LuHBu1 (DSM 5847T).</title>
        <authorList>
            <person name="Poehlein A."/>
            <person name="Beck M."/>
            <person name="Schiel-Bengelsdorf B."/>
            <person name="Bengelsdorf F.R."/>
            <person name="Daniel R."/>
            <person name="Duerre P."/>
        </authorList>
    </citation>
    <scope>NUCLEOTIDE SEQUENCE [LARGE SCALE GENOMIC DNA]</scope>
    <source>
        <strain evidence="7">DSM 5847</strain>
    </source>
</reference>
<evidence type="ECO:0000313" key="7">
    <source>
        <dbReference type="Proteomes" id="UP000037043"/>
    </source>
</evidence>
<dbReference type="InterPro" id="IPR050595">
    <property type="entry name" value="Bact_response_regulator"/>
</dbReference>
<sequence length="125" mass="14524">MQKILIIEDEKHILLTLKMFFKAYNVEVIAAEDGIEGANLAFEYIPDMILLDILIPKMNGYMVCEILKKDIKTRHIPIIFMSAKNQQEDLKKAFDVGANDYLIKPFTMDDIKEVIKKYLEISRRG</sequence>
<evidence type="ECO:0000256" key="2">
    <source>
        <dbReference type="ARBA" id="ARBA00022553"/>
    </source>
</evidence>
<dbReference type="STRING" id="36844.SAMN04488501_1035"/>
<dbReference type="SUPFAM" id="SSF52172">
    <property type="entry name" value="CheY-like"/>
    <property type="match status" value="1"/>
</dbReference>
<accession>A0A0L6ZD06</accession>
<dbReference type="PROSITE" id="PS50110">
    <property type="entry name" value="RESPONSE_REGULATORY"/>
    <property type="match status" value="1"/>
</dbReference>
<proteinExistence type="predicted"/>
<dbReference type="SMART" id="SM00448">
    <property type="entry name" value="REC"/>
    <property type="match status" value="1"/>
</dbReference>
<evidence type="ECO:0000256" key="4">
    <source>
        <dbReference type="PROSITE-ProRule" id="PRU00169"/>
    </source>
</evidence>